<comment type="similarity">
    <text evidence="4">Belongs to the glycosyltransferase 34 family.</text>
</comment>
<keyword evidence="10" id="KW-0479">Metal-binding</keyword>
<proteinExistence type="inferred from homology"/>
<evidence type="ECO:0000259" key="23">
    <source>
        <dbReference type="PROSITE" id="PS50089"/>
    </source>
</evidence>
<accession>A0ABX8I8C6</accession>
<feature type="domain" description="RING-type" evidence="23">
    <location>
        <begin position="964"/>
        <end position="1002"/>
    </location>
</feature>
<keyword evidence="21" id="KW-0175">Coiled coil</keyword>
<evidence type="ECO:0000256" key="22">
    <source>
        <dbReference type="SAM" id="MobiDB-lite"/>
    </source>
</evidence>
<keyword evidence="8" id="KW-0808">Transferase</keyword>
<dbReference type="Gene3D" id="3.30.70.270">
    <property type="match status" value="1"/>
</dbReference>
<keyword evidence="12 20" id="KW-0863">Zinc-finger</keyword>
<protein>
    <recommendedName>
        <fullName evidence="27">RING-type domain-containing protein</fullName>
    </recommendedName>
</protein>
<dbReference type="InterPro" id="IPR001126">
    <property type="entry name" value="UmuC"/>
</dbReference>
<evidence type="ECO:0000313" key="26">
    <source>
        <dbReference type="Proteomes" id="UP000825434"/>
    </source>
</evidence>
<gene>
    <name evidence="25" type="ORF">CA3LBN_002408</name>
</gene>
<dbReference type="InterPro" id="IPR006845">
    <property type="entry name" value="Pex_N"/>
</dbReference>
<dbReference type="Pfam" id="PF13639">
    <property type="entry name" value="zf-RING_2"/>
    <property type="match status" value="1"/>
</dbReference>
<dbReference type="Gene3D" id="3.40.1170.60">
    <property type="match status" value="1"/>
</dbReference>
<feature type="region of interest" description="Disordered" evidence="22">
    <location>
        <begin position="573"/>
        <end position="592"/>
    </location>
</feature>
<feature type="domain" description="UmuC" evidence="24">
    <location>
        <begin position="44"/>
        <end position="324"/>
    </location>
</feature>
<organism evidence="25 26">
    <name type="scientific">Candidozyma haemuli</name>
    <dbReference type="NCBI Taxonomy" id="45357"/>
    <lineage>
        <taxon>Eukaryota</taxon>
        <taxon>Fungi</taxon>
        <taxon>Dikarya</taxon>
        <taxon>Ascomycota</taxon>
        <taxon>Saccharomycotina</taxon>
        <taxon>Pichiomycetes</taxon>
        <taxon>Metschnikowiaceae</taxon>
        <taxon>Candidozyma</taxon>
    </lineage>
</organism>
<evidence type="ECO:0008006" key="27">
    <source>
        <dbReference type="Google" id="ProtNLM"/>
    </source>
</evidence>
<dbReference type="InterPro" id="IPR029044">
    <property type="entry name" value="Nucleotide-diphossugar_trans"/>
</dbReference>
<dbReference type="InterPro" id="IPR043502">
    <property type="entry name" value="DNA/RNA_pol_sf"/>
</dbReference>
<evidence type="ECO:0000256" key="11">
    <source>
        <dbReference type="ARBA" id="ARBA00022763"/>
    </source>
</evidence>
<keyword evidence="17" id="KW-0576">Peroxisome</keyword>
<dbReference type="PANTHER" id="PTHR45873:SF1">
    <property type="entry name" value="DNA POLYMERASE ETA"/>
    <property type="match status" value="1"/>
</dbReference>
<feature type="coiled-coil region" evidence="21">
    <location>
        <begin position="889"/>
        <end position="916"/>
    </location>
</feature>
<evidence type="ECO:0000256" key="20">
    <source>
        <dbReference type="PROSITE-ProRule" id="PRU00175"/>
    </source>
</evidence>
<dbReference type="Pfam" id="PF00817">
    <property type="entry name" value="IMS"/>
    <property type="match status" value="1"/>
</dbReference>
<evidence type="ECO:0000256" key="15">
    <source>
        <dbReference type="ARBA" id="ARBA00022989"/>
    </source>
</evidence>
<comment type="subcellular location">
    <subcellularLocation>
        <location evidence="1">Nucleus</location>
    </subcellularLocation>
    <subcellularLocation>
        <location evidence="2">Peroxisome membrane</location>
        <topology evidence="2">Multi-pass membrane protein</topology>
    </subcellularLocation>
</comment>
<evidence type="ECO:0000256" key="10">
    <source>
        <dbReference type="ARBA" id="ARBA00022723"/>
    </source>
</evidence>
<keyword evidence="14" id="KW-0653">Protein transport</keyword>
<comment type="pathway">
    <text evidence="3">Protein modification; protein ubiquitination.</text>
</comment>
<evidence type="ECO:0000313" key="25">
    <source>
        <dbReference type="EMBL" id="QWU88143.1"/>
    </source>
</evidence>
<feature type="compositionally biased region" description="Polar residues" evidence="22">
    <location>
        <begin position="655"/>
        <end position="669"/>
    </location>
</feature>
<dbReference type="Proteomes" id="UP000825434">
    <property type="component" value="Chromosome 2"/>
</dbReference>
<evidence type="ECO:0000256" key="4">
    <source>
        <dbReference type="ARBA" id="ARBA00005664"/>
    </source>
</evidence>
<evidence type="ECO:0000256" key="6">
    <source>
        <dbReference type="ARBA" id="ARBA00022448"/>
    </source>
</evidence>
<evidence type="ECO:0000256" key="13">
    <source>
        <dbReference type="ARBA" id="ARBA00022833"/>
    </source>
</evidence>
<evidence type="ECO:0000256" key="18">
    <source>
        <dbReference type="ARBA" id="ARBA00023204"/>
    </source>
</evidence>
<keyword evidence="19" id="KW-0539">Nucleus</keyword>
<evidence type="ECO:0000256" key="5">
    <source>
        <dbReference type="ARBA" id="ARBA00008704"/>
    </source>
</evidence>
<dbReference type="InterPro" id="IPR043128">
    <property type="entry name" value="Rev_trsase/Diguanyl_cyclase"/>
</dbReference>
<feature type="region of interest" description="Disordered" evidence="22">
    <location>
        <begin position="653"/>
        <end position="677"/>
    </location>
</feature>
<keyword evidence="16" id="KW-0472">Membrane</keyword>
<dbReference type="SMART" id="SM00184">
    <property type="entry name" value="RING"/>
    <property type="match status" value="1"/>
</dbReference>
<sequence length="1353" mass="154921">MSVLEPSIPPAQLHAVPSPSKLTFQDLHMLQDVSSAYKSPLAVIAHVDLNAFYAQCEQIRLGKTIDDPVVCAQWQSLIAVSYAARKFGIGRMDTLQSALEKCPGLVVGHAAVFKKGDSHWQYLKEAPDQGVHKVSLDPYRRESRKIFKVLSRECDSAEKASVDECYLDLSRMVLQEARSRFPVLDSVFENSKMQEALPSVPGLDDPGYEGLAWSGRIYETETEAKAAELDLPQESSKRDNCAVPPEINDWDDLFMLIGSKHLCRIRRCVYDELSFTTSGGLSSTKTIAKLAGGFNKPDFQTIIRPSAIYSFLKNFELADFTLMGGKTGEVIVEKLGVPPEQNSITYIRDNYTLPEIRQTMPSDESLMAKVYELVRGIHHQEMKPRTVVKSMMSRKNFLPRRPVKTLADAFDWIKVYIGDLYGRLIELDDENMNLSMSQGDGKNQRYIYRPRTASVQITTQSWSKHSRQTSFPVLKSLDKLRHSMETTGFRLLAELLDGTKAAEMNPSINFKELRLNDKHDLSKIEIPSLANMGFVITNFVKTSDANLIDSYGGSGAAEIPTQEAIRQAFEKAEEYKPKPPPPPPPPKVKKKTDLSYVKKLFEDYHKESEHKEVEPPKPVKAVSEFKEDKEYVKKLFNDYKQASPVPIQEAVSIQKAVSKTPSRSASPESEQPKKQSDPLLKELIKNRFCSLCGTAVEDVFEHKDYHVAMELSSKLNGDQPAAPAPMVKTPSKFVNIHPEEIGVATKSLYFLLTTLIGARTLGEEYVDLVYVNRTGKRLPKLLPRVGFILSYALLPYVVTKIIKKLKSRWGSEDSKNEPWYKQLLTSYPKLLDTIINVHVAVFYFEGSFYSISKRIFGLRYVFGHNKDPKKLQNTGNYSALGVIILLQFAIKLLIKLKEYTDENSKSEEEKNLAKADAESHDNFKRVQQLESLRQHFDDDMDEKINIDLNDPKQLPYLPESARSCMLCLSPMVNPCAANCGHMFCWDCIVDWTRQHPECPLCRQHSRGYEQERVEFTVGDDTYSNTYKPQKKSWTSVPKRILGGVAEDLSDLIVTHKKFTLLVAVFLFLSFFTSMPYVPHLFNQGDPKVVIILAANEGGGVFKWKGPQEWSVERSSIANKKAYAKRHGYGLTIKDMTSKKRYSHEWRESWEKVDLMKQAMRQFPNTEWFWWIDLHTYIMEPHKSLESHLLDRLDNVTYRTLDTFNPINLKVPLPYVDYTAPVDMVITQDCGGFNLGSFLMRRSEWSDMLLDIWWDPAMYEQMHMQWEHKEQDSLETLYETQPWIRERVGFVPLRAINAFPPGACADKADDPQYFYHRGDFLINMAGCEFGRDCWGEMEHYKALSRKLQKWWRIW</sequence>
<dbReference type="EMBL" id="CP076662">
    <property type="protein sequence ID" value="QWU88143.1"/>
    <property type="molecule type" value="Genomic_DNA"/>
</dbReference>
<evidence type="ECO:0000259" key="24">
    <source>
        <dbReference type="PROSITE" id="PS50173"/>
    </source>
</evidence>
<keyword evidence="7" id="KW-0328">Glycosyltransferase</keyword>
<dbReference type="CDD" id="cd16527">
    <property type="entry name" value="RING-HC_PEX10"/>
    <property type="match status" value="1"/>
</dbReference>
<dbReference type="PROSITE" id="PS00518">
    <property type="entry name" value="ZF_RING_1"/>
    <property type="match status" value="1"/>
</dbReference>
<evidence type="ECO:0000256" key="8">
    <source>
        <dbReference type="ARBA" id="ARBA00022679"/>
    </source>
</evidence>
<keyword evidence="13" id="KW-0862">Zinc</keyword>
<dbReference type="SUPFAM" id="SSF57850">
    <property type="entry name" value="RING/U-box"/>
    <property type="match status" value="1"/>
</dbReference>
<evidence type="ECO:0000256" key="17">
    <source>
        <dbReference type="ARBA" id="ARBA00023140"/>
    </source>
</evidence>
<evidence type="ECO:0000256" key="2">
    <source>
        <dbReference type="ARBA" id="ARBA00004585"/>
    </source>
</evidence>
<dbReference type="InterPro" id="IPR013083">
    <property type="entry name" value="Znf_RING/FYVE/PHD"/>
</dbReference>
<dbReference type="Gene3D" id="3.30.40.10">
    <property type="entry name" value="Zinc/RING finger domain, C3HC4 (zinc finger)"/>
    <property type="match status" value="1"/>
</dbReference>
<keyword evidence="15" id="KW-1133">Transmembrane helix</keyword>
<dbReference type="Pfam" id="PF05637">
    <property type="entry name" value="Glyco_transf_34"/>
    <property type="match status" value="1"/>
</dbReference>
<dbReference type="PROSITE" id="PS50089">
    <property type="entry name" value="ZF_RING_2"/>
    <property type="match status" value="1"/>
</dbReference>
<dbReference type="InterPro" id="IPR001841">
    <property type="entry name" value="Znf_RING"/>
</dbReference>
<dbReference type="PANTHER" id="PTHR45873">
    <property type="entry name" value="DNA POLYMERASE ETA"/>
    <property type="match status" value="1"/>
</dbReference>
<evidence type="ECO:0000256" key="1">
    <source>
        <dbReference type="ARBA" id="ARBA00004123"/>
    </source>
</evidence>
<comment type="similarity">
    <text evidence="5">Belongs to the pex2/pex10/pex12 family.</text>
</comment>
<dbReference type="PROSITE" id="PS50173">
    <property type="entry name" value="UMUC"/>
    <property type="match status" value="1"/>
</dbReference>
<dbReference type="InterPro" id="IPR008630">
    <property type="entry name" value="Glyco_trans_34"/>
</dbReference>
<reference evidence="25 26" key="1">
    <citation type="submission" date="2021-06" db="EMBL/GenBank/DDBJ databases">
        <title>Candida outbreak in Lebanon.</title>
        <authorList>
            <person name="Finianos M."/>
        </authorList>
    </citation>
    <scope>NUCLEOTIDE SEQUENCE [LARGE SCALE GENOMIC DNA]</scope>
    <source>
        <strain evidence="25">CA3LBN</strain>
    </source>
</reference>
<dbReference type="InterPro" id="IPR052230">
    <property type="entry name" value="DNA_polymerase_eta"/>
</dbReference>
<evidence type="ECO:0000256" key="16">
    <source>
        <dbReference type="ARBA" id="ARBA00023136"/>
    </source>
</evidence>
<evidence type="ECO:0000256" key="12">
    <source>
        <dbReference type="ARBA" id="ARBA00022771"/>
    </source>
</evidence>
<dbReference type="InterPro" id="IPR017907">
    <property type="entry name" value="Znf_RING_CS"/>
</dbReference>
<keyword evidence="18" id="KW-0234">DNA repair</keyword>
<evidence type="ECO:0000256" key="14">
    <source>
        <dbReference type="ARBA" id="ARBA00022927"/>
    </source>
</evidence>
<dbReference type="SUPFAM" id="SSF100879">
    <property type="entry name" value="Lesion bypass DNA polymerase (Y-family), little finger domain"/>
    <property type="match status" value="1"/>
</dbReference>
<evidence type="ECO:0000256" key="21">
    <source>
        <dbReference type="SAM" id="Coils"/>
    </source>
</evidence>
<evidence type="ECO:0000256" key="19">
    <source>
        <dbReference type="ARBA" id="ARBA00023242"/>
    </source>
</evidence>
<evidence type="ECO:0000256" key="9">
    <source>
        <dbReference type="ARBA" id="ARBA00022692"/>
    </source>
</evidence>
<name>A0ABX8I8C6_9ASCO</name>
<dbReference type="InterPro" id="IPR036775">
    <property type="entry name" value="DNA_pol_Y-fam_lit_finger_sf"/>
</dbReference>
<dbReference type="SUPFAM" id="SSF56672">
    <property type="entry name" value="DNA/RNA polymerases"/>
    <property type="match status" value="1"/>
</dbReference>
<dbReference type="Gene3D" id="3.90.550.10">
    <property type="entry name" value="Spore Coat Polysaccharide Biosynthesis Protein SpsA, Chain A"/>
    <property type="match status" value="1"/>
</dbReference>
<keyword evidence="6" id="KW-0813">Transport</keyword>
<evidence type="ECO:0000256" key="3">
    <source>
        <dbReference type="ARBA" id="ARBA00004906"/>
    </source>
</evidence>
<keyword evidence="26" id="KW-1185">Reference proteome</keyword>
<evidence type="ECO:0000256" key="7">
    <source>
        <dbReference type="ARBA" id="ARBA00022676"/>
    </source>
</evidence>
<keyword evidence="11" id="KW-0227">DNA damage</keyword>
<dbReference type="Gene3D" id="3.30.1490.100">
    <property type="entry name" value="DNA polymerase, Y-family, little finger domain"/>
    <property type="match status" value="1"/>
</dbReference>
<keyword evidence="9" id="KW-0812">Transmembrane</keyword>
<dbReference type="Pfam" id="PF04757">
    <property type="entry name" value="Pex2_Pex12"/>
    <property type="match status" value="1"/>
</dbReference>